<organism evidence="2 3">
    <name type="scientific">Nostocoides japonicum T1-X7</name>
    <dbReference type="NCBI Taxonomy" id="1194083"/>
    <lineage>
        <taxon>Bacteria</taxon>
        <taxon>Bacillati</taxon>
        <taxon>Actinomycetota</taxon>
        <taxon>Actinomycetes</taxon>
        <taxon>Micrococcales</taxon>
        <taxon>Intrasporangiaceae</taxon>
        <taxon>Nostocoides</taxon>
    </lineage>
</organism>
<evidence type="ECO:0000313" key="2">
    <source>
        <dbReference type="EMBL" id="CCH79199.1"/>
    </source>
</evidence>
<evidence type="ECO:0000313" key="3">
    <source>
        <dbReference type="Proteomes" id="UP000035721"/>
    </source>
</evidence>
<dbReference type="STRING" id="1194083.BN12_4060009"/>
<dbReference type="InterPro" id="IPR027417">
    <property type="entry name" value="P-loop_NTPase"/>
</dbReference>
<dbReference type="EMBL" id="CAJB01000342">
    <property type="protein sequence ID" value="CCH79199.1"/>
    <property type="molecule type" value="Genomic_DNA"/>
</dbReference>
<sequence>MREDLRYESHSHRHHAYRHRGQYVEQLERAYQYFPRNQVHVMESEAFFAHPEAEYRRLLEFLDLEPYVPRRFDQHNARPSMPMPGDSRSRLEEHFSAYDAQLAELLGRAPAWQTLR</sequence>
<dbReference type="Proteomes" id="UP000035721">
    <property type="component" value="Unassembled WGS sequence"/>
</dbReference>
<keyword evidence="3" id="KW-1185">Reference proteome</keyword>
<keyword evidence="1 2" id="KW-0808">Transferase</keyword>
<dbReference type="GO" id="GO:0008146">
    <property type="term" value="F:sulfotransferase activity"/>
    <property type="evidence" value="ECO:0007669"/>
    <property type="project" value="InterPro"/>
</dbReference>
<dbReference type="PANTHER" id="PTHR10605">
    <property type="entry name" value="HEPARAN SULFATE SULFOTRANSFERASE"/>
    <property type="match status" value="1"/>
</dbReference>
<dbReference type="InterPro" id="IPR037359">
    <property type="entry name" value="NST/OST"/>
</dbReference>
<dbReference type="SUPFAM" id="SSF52540">
    <property type="entry name" value="P-loop containing nucleoside triphosphate hydrolases"/>
    <property type="match status" value="1"/>
</dbReference>
<comment type="caution">
    <text evidence="2">The sequence shown here is derived from an EMBL/GenBank/DDBJ whole genome shotgun (WGS) entry which is preliminary data.</text>
</comment>
<evidence type="ECO:0000256" key="1">
    <source>
        <dbReference type="ARBA" id="ARBA00022679"/>
    </source>
</evidence>
<dbReference type="Gene3D" id="3.40.50.300">
    <property type="entry name" value="P-loop containing nucleotide triphosphate hydrolases"/>
    <property type="match status" value="1"/>
</dbReference>
<proteinExistence type="predicted"/>
<reference evidence="2 3" key="1">
    <citation type="journal article" date="2013" name="ISME J.">
        <title>A metabolic model for members of the genus Tetrasphaera involved in enhanced biological phosphorus removal.</title>
        <authorList>
            <person name="Kristiansen R."/>
            <person name="Nguyen H.T.T."/>
            <person name="Saunders A.M."/>
            <person name="Nielsen J.L."/>
            <person name="Wimmer R."/>
            <person name="Le V.Q."/>
            <person name="McIlroy S.J."/>
            <person name="Petrovski S."/>
            <person name="Seviour R.J."/>
            <person name="Calteau A."/>
            <person name="Nielsen K.L."/>
            <person name="Nielsen P.H."/>
        </authorList>
    </citation>
    <scope>NUCLEOTIDE SEQUENCE [LARGE SCALE GENOMIC DNA]</scope>
    <source>
        <strain evidence="2 3">T1-X7</strain>
    </source>
</reference>
<dbReference type="AlphaFoldDB" id="A0A077M507"/>
<dbReference type="PANTHER" id="PTHR10605:SF56">
    <property type="entry name" value="BIFUNCTIONAL HEPARAN SULFATE N-DEACETYLASE_N-SULFOTRANSFERASE"/>
    <property type="match status" value="1"/>
</dbReference>
<protein>
    <submittedName>
        <fullName evidence="2">Sulfotransferase</fullName>
    </submittedName>
</protein>
<accession>A0A077M507</accession>
<gene>
    <name evidence="2" type="ORF">BN12_4060009</name>
</gene>
<name>A0A077M507_9MICO</name>